<feature type="transmembrane region" description="Helical" evidence="12">
    <location>
        <begin position="5"/>
        <end position="24"/>
    </location>
</feature>
<dbReference type="InterPro" id="IPR023380">
    <property type="entry name" value="DsbB-like_sf"/>
</dbReference>
<dbReference type="PANTHER" id="PTHR43469:SF1">
    <property type="entry name" value="SPBETA PROPHAGE-DERIVED DISULFIDE BOND FORMATION PROTEIN B"/>
    <property type="match status" value="1"/>
</dbReference>
<keyword evidence="7" id="KW-0560">Oxidoreductase</keyword>
<comment type="similarity">
    <text evidence="2">Belongs to the DsbB family. BdbC subfamily.</text>
</comment>
<dbReference type="Pfam" id="PF02600">
    <property type="entry name" value="DsbB"/>
    <property type="match status" value="1"/>
</dbReference>
<organism evidence="13 14">
    <name type="scientific">Candidatus Nomurabacteria bacterium RIFCSPHIGHO2_01_FULL_38_19</name>
    <dbReference type="NCBI Taxonomy" id="1801732"/>
    <lineage>
        <taxon>Bacteria</taxon>
        <taxon>Candidatus Nomuraibacteriota</taxon>
    </lineage>
</organism>
<dbReference type="GO" id="GO:0006457">
    <property type="term" value="P:protein folding"/>
    <property type="evidence" value="ECO:0007669"/>
    <property type="project" value="InterPro"/>
</dbReference>
<evidence type="ECO:0008006" key="15">
    <source>
        <dbReference type="Google" id="ProtNLM"/>
    </source>
</evidence>
<reference evidence="13 14" key="1">
    <citation type="journal article" date="2016" name="Nat. Commun.">
        <title>Thousands of microbial genomes shed light on interconnected biogeochemical processes in an aquifer system.</title>
        <authorList>
            <person name="Anantharaman K."/>
            <person name="Brown C.T."/>
            <person name="Hug L.A."/>
            <person name="Sharon I."/>
            <person name="Castelle C.J."/>
            <person name="Probst A.J."/>
            <person name="Thomas B.C."/>
            <person name="Singh A."/>
            <person name="Wilkins M.J."/>
            <person name="Karaoz U."/>
            <person name="Brodie E.L."/>
            <person name="Williams K.H."/>
            <person name="Hubbard S.S."/>
            <person name="Banfield J.F."/>
        </authorList>
    </citation>
    <scope>NUCLEOTIDE SEQUENCE [LARGE SCALE GENOMIC DNA]</scope>
</reference>
<evidence type="ECO:0000313" key="13">
    <source>
        <dbReference type="EMBL" id="OGI60255.1"/>
    </source>
</evidence>
<evidence type="ECO:0000256" key="2">
    <source>
        <dbReference type="ARBA" id="ARBA00007602"/>
    </source>
</evidence>
<dbReference type="EMBL" id="MFTI01000016">
    <property type="protein sequence ID" value="OGI60255.1"/>
    <property type="molecule type" value="Genomic_DNA"/>
</dbReference>
<feature type="transmembrane region" description="Helical" evidence="12">
    <location>
        <begin position="61"/>
        <end position="83"/>
    </location>
</feature>
<keyword evidence="5" id="KW-0249">Electron transport</keyword>
<keyword evidence="8 12" id="KW-0472">Membrane</keyword>
<feature type="transmembrane region" description="Helical" evidence="12">
    <location>
        <begin position="110"/>
        <end position="133"/>
    </location>
</feature>
<evidence type="ECO:0000256" key="8">
    <source>
        <dbReference type="ARBA" id="ARBA00023136"/>
    </source>
</evidence>
<dbReference type="STRING" id="1801732.A2814_02770"/>
<evidence type="ECO:0000256" key="11">
    <source>
        <dbReference type="ARBA" id="ARBA00023284"/>
    </source>
</evidence>
<evidence type="ECO:0000256" key="4">
    <source>
        <dbReference type="ARBA" id="ARBA00022692"/>
    </source>
</evidence>
<dbReference type="PANTHER" id="PTHR43469">
    <property type="entry name" value="DISULFIDE FORMATION PROTEIN-RELATED"/>
    <property type="match status" value="1"/>
</dbReference>
<dbReference type="Gene3D" id="1.20.1550.10">
    <property type="entry name" value="DsbB-like"/>
    <property type="match status" value="1"/>
</dbReference>
<dbReference type="AlphaFoldDB" id="A0A1F6USA4"/>
<evidence type="ECO:0000313" key="14">
    <source>
        <dbReference type="Proteomes" id="UP000177869"/>
    </source>
</evidence>
<sequence>MKKYFIQIGFLLSLFGLLVSTFYSEVLNYLPCFHCWIQRIFMFPQTLLFGVAWLRKDKNVLWYSLSLLVFGLIDAIYLIYLYYFNVSSVPCDASGISCTLRYVSEFGGYISIPTMSLTGFTAILALLAVAYFYKKED</sequence>
<feature type="transmembrane region" description="Helical" evidence="12">
    <location>
        <begin position="36"/>
        <end position="54"/>
    </location>
</feature>
<keyword evidence="10" id="KW-0143">Chaperone</keyword>
<accession>A0A1F6USA4</accession>
<keyword evidence="11" id="KW-0676">Redox-active center</keyword>
<evidence type="ECO:0000256" key="5">
    <source>
        <dbReference type="ARBA" id="ARBA00022982"/>
    </source>
</evidence>
<keyword evidence="6 12" id="KW-1133">Transmembrane helix</keyword>
<gene>
    <name evidence="13" type="ORF">A2814_02770</name>
</gene>
<comment type="caution">
    <text evidence="13">The sequence shown here is derived from an EMBL/GenBank/DDBJ whole genome shotgun (WGS) entry which is preliminary data.</text>
</comment>
<name>A0A1F6USA4_9BACT</name>
<dbReference type="GO" id="GO:0015035">
    <property type="term" value="F:protein-disulfide reductase activity"/>
    <property type="evidence" value="ECO:0007669"/>
    <property type="project" value="InterPro"/>
</dbReference>
<dbReference type="InterPro" id="IPR003752">
    <property type="entry name" value="DiS_bond_form_DsbB/BdbC"/>
</dbReference>
<evidence type="ECO:0000256" key="1">
    <source>
        <dbReference type="ARBA" id="ARBA00004141"/>
    </source>
</evidence>
<keyword evidence="4 12" id="KW-0812">Transmembrane</keyword>
<evidence type="ECO:0000256" key="6">
    <source>
        <dbReference type="ARBA" id="ARBA00022989"/>
    </source>
</evidence>
<keyword evidence="9" id="KW-1015">Disulfide bond</keyword>
<evidence type="ECO:0000256" key="7">
    <source>
        <dbReference type="ARBA" id="ARBA00023002"/>
    </source>
</evidence>
<dbReference type="SUPFAM" id="SSF158442">
    <property type="entry name" value="DsbB-like"/>
    <property type="match status" value="1"/>
</dbReference>
<keyword evidence="3" id="KW-0813">Transport</keyword>
<evidence type="ECO:0000256" key="3">
    <source>
        <dbReference type="ARBA" id="ARBA00022448"/>
    </source>
</evidence>
<protein>
    <recommendedName>
        <fullName evidence="15">2-oxoglutarate dehydrogenase</fullName>
    </recommendedName>
</protein>
<proteinExistence type="inferred from homology"/>
<dbReference type="InterPro" id="IPR012187">
    <property type="entry name" value="Disulphide_bond_form_BdbC"/>
</dbReference>
<evidence type="ECO:0000256" key="9">
    <source>
        <dbReference type="ARBA" id="ARBA00023157"/>
    </source>
</evidence>
<evidence type="ECO:0000256" key="12">
    <source>
        <dbReference type="SAM" id="Phobius"/>
    </source>
</evidence>
<comment type="subcellular location">
    <subcellularLocation>
        <location evidence="1">Membrane</location>
        <topology evidence="1">Multi-pass membrane protein</topology>
    </subcellularLocation>
</comment>
<dbReference type="Proteomes" id="UP000177869">
    <property type="component" value="Unassembled WGS sequence"/>
</dbReference>
<evidence type="ECO:0000256" key="10">
    <source>
        <dbReference type="ARBA" id="ARBA00023186"/>
    </source>
</evidence>
<dbReference type="GO" id="GO:0016020">
    <property type="term" value="C:membrane"/>
    <property type="evidence" value="ECO:0007669"/>
    <property type="project" value="UniProtKB-SubCell"/>
</dbReference>